<organism evidence="1 2">
    <name type="scientific">Ignisphaera aggregans</name>
    <dbReference type="NCBI Taxonomy" id="334771"/>
    <lineage>
        <taxon>Archaea</taxon>
        <taxon>Thermoproteota</taxon>
        <taxon>Thermoprotei</taxon>
        <taxon>Desulfurococcales</taxon>
        <taxon>Desulfurococcaceae</taxon>
        <taxon>Ignisphaera</taxon>
    </lineage>
</organism>
<reference evidence="1" key="1">
    <citation type="journal article" date="2020" name="ISME J.">
        <title>Gammaproteobacteria mediating utilization of methyl-, sulfur- and petroleum organic compounds in deep ocean hydrothermal plumes.</title>
        <authorList>
            <person name="Zhou Z."/>
            <person name="Liu Y."/>
            <person name="Pan J."/>
            <person name="Cron B.R."/>
            <person name="Toner B.M."/>
            <person name="Anantharaman K."/>
            <person name="Breier J.A."/>
            <person name="Dick G.J."/>
            <person name="Li M."/>
        </authorList>
    </citation>
    <scope>NUCLEOTIDE SEQUENCE</scope>
    <source>
        <strain evidence="1">SZUA-1435</strain>
    </source>
</reference>
<protein>
    <submittedName>
        <fullName evidence="1">Uncharacterized protein</fullName>
    </submittedName>
</protein>
<dbReference type="EMBL" id="DQTV01000074">
    <property type="protein sequence ID" value="HIP57209.1"/>
    <property type="molecule type" value="Genomic_DNA"/>
</dbReference>
<evidence type="ECO:0000313" key="1">
    <source>
        <dbReference type="EMBL" id="HIP57209.1"/>
    </source>
</evidence>
<sequence length="238" mass="27469">MVAGGLRGMSGNAVKMALMNAYNRFGERLCIVLEAALTVAKRNRVLKNGSPGDFDYKSLVEELNRRGYRYNPSQLLRILEREYGVLETTYHTESQHWYKFVDLEAVEEFINELRGLNSILEEPEIVALKVQIRSLGLKRWLDQLKKWSVKPRLTSADVRKFQEFAFRVLPKIVRILKRAEEFDEVMMAEIRILKEVLELAYIVSERIEEAIPTSKNIGNDIHQTIDVHTVSTSNLGNE</sequence>
<dbReference type="AlphaFoldDB" id="A0A832YYL4"/>
<gene>
    <name evidence="1" type="ORF">EYH02_03965</name>
</gene>
<proteinExistence type="predicted"/>
<name>A0A832YYL4_9CREN</name>
<comment type="caution">
    <text evidence="1">The sequence shown here is derived from an EMBL/GenBank/DDBJ whole genome shotgun (WGS) entry which is preliminary data.</text>
</comment>
<evidence type="ECO:0000313" key="2">
    <source>
        <dbReference type="Proteomes" id="UP000605805"/>
    </source>
</evidence>
<dbReference type="Proteomes" id="UP000605805">
    <property type="component" value="Unassembled WGS sequence"/>
</dbReference>
<accession>A0A832YYL4</accession>